<organism evidence="2 3">
    <name type="scientific">Athelia psychrophila</name>
    <dbReference type="NCBI Taxonomy" id="1759441"/>
    <lineage>
        <taxon>Eukaryota</taxon>
        <taxon>Fungi</taxon>
        <taxon>Dikarya</taxon>
        <taxon>Basidiomycota</taxon>
        <taxon>Agaricomycotina</taxon>
        <taxon>Agaricomycetes</taxon>
        <taxon>Agaricomycetidae</taxon>
        <taxon>Atheliales</taxon>
        <taxon>Atheliaceae</taxon>
        <taxon>Athelia</taxon>
    </lineage>
</organism>
<evidence type="ECO:0000256" key="1">
    <source>
        <dbReference type="SAM" id="MobiDB-lite"/>
    </source>
</evidence>
<sequence>MLSRERDNDSATEVNLFLARDDQLKFEGPSSGRSKNKGRDYVSALSRDSNDNSSKHSFEVLREVLVELKGHLFYEAEQAYVYVFPICGSQRPMRDSRTAGVSAELRRLEIAGWAASIAKIYGWNEWCNTNKAGESIVGEATVTYTCSPAPKKFKARITRVYMLQYSDTKIGSEIVSS</sequence>
<evidence type="ECO:0000313" key="3">
    <source>
        <dbReference type="Proteomes" id="UP000076532"/>
    </source>
</evidence>
<reference evidence="2 3" key="1">
    <citation type="journal article" date="2016" name="Mol. Biol. Evol.">
        <title>Comparative Genomics of Early-Diverging Mushroom-Forming Fungi Provides Insights into the Origins of Lignocellulose Decay Capabilities.</title>
        <authorList>
            <person name="Nagy L.G."/>
            <person name="Riley R."/>
            <person name="Tritt A."/>
            <person name="Adam C."/>
            <person name="Daum C."/>
            <person name="Floudas D."/>
            <person name="Sun H."/>
            <person name="Yadav J.S."/>
            <person name="Pangilinan J."/>
            <person name="Larsson K.H."/>
            <person name="Matsuura K."/>
            <person name="Barry K."/>
            <person name="Labutti K."/>
            <person name="Kuo R."/>
            <person name="Ohm R.A."/>
            <person name="Bhattacharya S.S."/>
            <person name="Shirouzu T."/>
            <person name="Yoshinaga Y."/>
            <person name="Martin F.M."/>
            <person name="Grigoriev I.V."/>
            <person name="Hibbett D.S."/>
        </authorList>
    </citation>
    <scope>NUCLEOTIDE SEQUENCE [LARGE SCALE GENOMIC DNA]</scope>
    <source>
        <strain evidence="2 3">CBS 109695</strain>
    </source>
</reference>
<name>A0A166I9M0_9AGAM</name>
<protein>
    <submittedName>
        <fullName evidence="2">Uncharacterized protein</fullName>
    </submittedName>
</protein>
<proteinExistence type="predicted"/>
<dbReference type="EMBL" id="KV417562">
    <property type="protein sequence ID" value="KZP19591.1"/>
    <property type="molecule type" value="Genomic_DNA"/>
</dbReference>
<keyword evidence="3" id="KW-1185">Reference proteome</keyword>
<evidence type="ECO:0000313" key="2">
    <source>
        <dbReference type="EMBL" id="KZP19591.1"/>
    </source>
</evidence>
<feature type="region of interest" description="Disordered" evidence="1">
    <location>
        <begin position="25"/>
        <end position="53"/>
    </location>
</feature>
<gene>
    <name evidence="2" type="ORF">FIBSPDRAFT_932715</name>
</gene>
<accession>A0A166I9M0</accession>
<dbReference type="Proteomes" id="UP000076532">
    <property type="component" value="Unassembled WGS sequence"/>
</dbReference>
<dbReference type="AlphaFoldDB" id="A0A166I9M0"/>